<feature type="compositionally biased region" description="Basic and acidic residues" evidence="1">
    <location>
        <begin position="164"/>
        <end position="177"/>
    </location>
</feature>
<accession>A0A5J4YW64</accession>
<name>A0A5J4YW64_PORPP</name>
<sequence length="258" mass="28106">MEFTDLYYNGGGSSGALFVSAADVAAISWGAEVTRNEARNGSSVVTPSERLHALGADAAGTESMSRLLSPRTALTGQEEIQSGGRRTQYDASGRRARVQVLQFDVSTYSPGLSRASSSNEKSAGERQSRSRSTIDPAMSVFSPKTRYEASAILSPRFDQDDDDDRRRRERAERRERAVAGLSPTGRAPRGLGQNSSLGMHALHVDYTTLEDEGPRAGRTRLQERIRTRSKSRSHVSTPRASDSLPEHPLETIVISNPL</sequence>
<evidence type="ECO:0000313" key="2">
    <source>
        <dbReference type="EMBL" id="KAA8495761.1"/>
    </source>
</evidence>
<gene>
    <name evidence="2" type="ORF">FVE85_1916</name>
</gene>
<protein>
    <submittedName>
        <fullName evidence="2">Uncharacterized protein</fullName>
    </submittedName>
</protein>
<proteinExistence type="predicted"/>
<reference evidence="3" key="1">
    <citation type="journal article" date="2019" name="Nat. Commun.">
        <title>Expansion of phycobilisome linker gene families in mesophilic red algae.</title>
        <authorList>
            <person name="Lee J."/>
            <person name="Kim D."/>
            <person name="Bhattacharya D."/>
            <person name="Yoon H.S."/>
        </authorList>
    </citation>
    <scope>NUCLEOTIDE SEQUENCE [LARGE SCALE GENOMIC DNA]</scope>
    <source>
        <strain evidence="3">CCMP 1328</strain>
    </source>
</reference>
<comment type="caution">
    <text evidence="2">The sequence shown here is derived from an EMBL/GenBank/DDBJ whole genome shotgun (WGS) entry which is preliminary data.</text>
</comment>
<dbReference type="AlphaFoldDB" id="A0A5J4YW64"/>
<dbReference type="EMBL" id="VRMN01000003">
    <property type="protein sequence ID" value="KAA8495761.1"/>
    <property type="molecule type" value="Genomic_DNA"/>
</dbReference>
<dbReference type="Proteomes" id="UP000324585">
    <property type="component" value="Unassembled WGS sequence"/>
</dbReference>
<keyword evidence="3" id="KW-1185">Reference proteome</keyword>
<evidence type="ECO:0000313" key="3">
    <source>
        <dbReference type="Proteomes" id="UP000324585"/>
    </source>
</evidence>
<feature type="compositionally biased region" description="Basic and acidic residues" evidence="1">
    <location>
        <begin position="212"/>
        <end position="226"/>
    </location>
</feature>
<feature type="compositionally biased region" description="Polar residues" evidence="1">
    <location>
        <begin position="109"/>
        <end position="121"/>
    </location>
</feature>
<evidence type="ECO:0000256" key="1">
    <source>
        <dbReference type="SAM" id="MobiDB-lite"/>
    </source>
</evidence>
<organism evidence="2 3">
    <name type="scientific">Porphyridium purpureum</name>
    <name type="common">Red alga</name>
    <name type="synonym">Porphyridium cruentum</name>
    <dbReference type="NCBI Taxonomy" id="35688"/>
    <lineage>
        <taxon>Eukaryota</taxon>
        <taxon>Rhodophyta</taxon>
        <taxon>Bangiophyceae</taxon>
        <taxon>Porphyridiales</taxon>
        <taxon>Porphyridiaceae</taxon>
        <taxon>Porphyridium</taxon>
    </lineage>
</organism>
<feature type="region of interest" description="Disordered" evidence="1">
    <location>
        <begin position="211"/>
        <end position="258"/>
    </location>
</feature>
<feature type="region of interest" description="Disordered" evidence="1">
    <location>
        <begin position="109"/>
        <end position="196"/>
    </location>
</feature>